<evidence type="ECO:0000313" key="1">
    <source>
        <dbReference type="EMBL" id="PLB33424.1"/>
    </source>
</evidence>
<organism evidence="1 2">
    <name type="scientific">Aspergillus candidus</name>
    <dbReference type="NCBI Taxonomy" id="41067"/>
    <lineage>
        <taxon>Eukaryota</taxon>
        <taxon>Fungi</taxon>
        <taxon>Dikarya</taxon>
        <taxon>Ascomycota</taxon>
        <taxon>Pezizomycotina</taxon>
        <taxon>Eurotiomycetes</taxon>
        <taxon>Eurotiomycetidae</taxon>
        <taxon>Eurotiales</taxon>
        <taxon>Aspergillaceae</taxon>
        <taxon>Aspergillus</taxon>
        <taxon>Aspergillus subgen. Circumdati</taxon>
    </lineage>
</organism>
<dbReference type="RefSeq" id="XP_024667436.1">
    <property type="nucleotide sequence ID" value="XM_024814539.1"/>
</dbReference>
<dbReference type="Proteomes" id="UP000234585">
    <property type="component" value="Unassembled WGS sequence"/>
</dbReference>
<reference evidence="1 2" key="1">
    <citation type="submission" date="2017-12" db="EMBL/GenBank/DDBJ databases">
        <authorList>
            <consortium name="DOE Joint Genome Institute"/>
            <person name="Haridas S."/>
            <person name="Kjaerbolling I."/>
            <person name="Vesth T.C."/>
            <person name="Frisvad J.C."/>
            <person name="Nybo J.L."/>
            <person name="Theobald S."/>
            <person name="Kuo A."/>
            <person name="Bowyer P."/>
            <person name="Matsuda Y."/>
            <person name="Mondo S."/>
            <person name="Lyhne E.K."/>
            <person name="Kogle M.E."/>
            <person name="Clum A."/>
            <person name="Lipzen A."/>
            <person name="Salamov A."/>
            <person name="Ngan C.Y."/>
            <person name="Daum C."/>
            <person name="Chiniquy J."/>
            <person name="Barry K."/>
            <person name="LaButti K."/>
            <person name="Simmons B.A."/>
            <person name="Magnuson J.K."/>
            <person name="Mortensen U.H."/>
            <person name="Larsen T.O."/>
            <person name="Grigoriev I.V."/>
            <person name="Baker S.E."/>
            <person name="Andersen M.R."/>
            <person name="Nordberg H.P."/>
            <person name="Cantor M.N."/>
            <person name="Hua S.X."/>
        </authorList>
    </citation>
    <scope>NUCLEOTIDE SEQUENCE [LARGE SCALE GENOMIC DNA]</scope>
    <source>
        <strain evidence="1 2">CBS 102.13</strain>
    </source>
</reference>
<dbReference type="GeneID" id="36521699"/>
<sequence>MNRSYTKTRQANKRLDETQTVELDILMDTHRRGLHRARKKDSHHSNARRLFSCFALRRLWAHDRRGLNPAH</sequence>
<proteinExistence type="predicted"/>
<protein>
    <submittedName>
        <fullName evidence="1">Uncharacterized protein</fullName>
    </submittedName>
</protein>
<accession>A0A2I2EYH4</accession>
<dbReference type="OrthoDB" id="10451799at2759"/>
<dbReference type="EMBL" id="KZ559208">
    <property type="protein sequence ID" value="PLB33424.1"/>
    <property type="molecule type" value="Genomic_DNA"/>
</dbReference>
<gene>
    <name evidence="1" type="ORF">BDW47DRAFT_113957</name>
</gene>
<dbReference type="AlphaFoldDB" id="A0A2I2EYH4"/>
<evidence type="ECO:0000313" key="2">
    <source>
        <dbReference type="Proteomes" id="UP000234585"/>
    </source>
</evidence>
<name>A0A2I2EYH4_ASPCN</name>
<keyword evidence="2" id="KW-1185">Reference proteome</keyword>